<accession>A0A8W8J4F2</accession>
<sequence>MSEYCYLACSKAEILLAEGIKERLYSGHYDIIISSATDDYISYQTRRTQILDCKVFIAIITPEFVKCDIYLYELSLALDLKRKIIVIQHDTVQELPAPFPNLRSVRWCKESDFLAEKVYQILEDQNRGKFTYIQINIRT</sequence>
<organism evidence="1 2">
    <name type="scientific">Magallana gigas</name>
    <name type="common">Pacific oyster</name>
    <name type="synonym">Crassostrea gigas</name>
    <dbReference type="NCBI Taxonomy" id="29159"/>
    <lineage>
        <taxon>Eukaryota</taxon>
        <taxon>Metazoa</taxon>
        <taxon>Spiralia</taxon>
        <taxon>Lophotrochozoa</taxon>
        <taxon>Mollusca</taxon>
        <taxon>Bivalvia</taxon>
        <taxon>Autobranchia</taxon>
        <taxon>Pteriomorphia</taxon>
        <taxon>Ostreida</taxon>
        <taxon>Ostreoidea</taxon>
        <taxon>Ostreidae</taxon>
        <taxon>Magallana</taxon>
    </lineage>
</organism>
<name>A0A8W8J4F2_MAGGI</name>
<proteinExistence type="predicted"/>
<dbReference type="Gene3D" id="3.40.50.10140">
    <property type="entry name" value="Toll/interleukin-1 receptor homology (TIR) domain"/>
    <property type="match status" value="1"/>
</dbReference>
<evidence type="ECO:0000313" key="1">
    <source>
        <dbReference type="EnsemblMetazoa" id="G16997.8:cds"/>
    </source>
</evidence>
<keyword evidence="2" id="KW-1185">Reference proteome</keyword>
<dbReference type="EnsemblMetazoa" id="G16997.9">
    <property type="protein sequence ID" value="G16997.9:cds"/>
    <property type="gene ID" value="G16997"/>
</dbReference>
<evidence type="ECO:0008006" key="3">
    <source>
        <dbReference type="Google" id="ProtNLM"/>
    </source>
</evidence>
<dbReference type="Proteomes" id="UP000005408">
    <property type="component" value="Unassembled WGS sequence"/>
</dbReference>
<protein>
    <recommendedName>
        <fullName evidence="3">TIR domain-containing protein</fullName>
    </recommendedName>
</protein>
<dbReference type="InterPro" id="IPR035897">
    <property type="entry name" value="Toll_tir_struct_dom_sf"/>
</dbReference>
<evidence type="ECO:0000313" key="2">
    <source>
        <dbReference type="Proteomes" id="UP000005408"/>
    </source>
</evidence>
<dbReference type="AlphaFoldDB" id="A0A8W8J4F2"/>
<dbReference type="EnsemblMetazoa" id="G16997.8">
    <property type="protein sequence ID" value="G16997.8:cds"/>
    <property type="gene ID" value="G16997"/>
</dbReference>
<reference evidence="1" key="1">
    <citation type="submission" date="2022-08" db="UniProtKB">
        <authorList>
            <consortium name="EnsemblMetazoa"/>
        </authorList>
    </citation>
    <scope>IDENTIFICATION</scope>
    <source>
        <strain evidence="1">05x7-T-G4-1.051#20</strain>
    </source>
</reference>
<dbReference type="SUPFAM" id="SSF52200">
    <property type="entry name" value="Toll/Interleukin receptor TIR domain"/>
    <property type="match status" value="1"/>
</dbReference>